<feature type="signal peptide" evidence="3">
    <location>
        <begin position="1"/>
        <end position="21"/>
    </location>
</feature>
<name>A0ABR3W416_9PEZI</name>
<dbReference type="PANTHER" id="PTHR34002:SF9">
    <property type="entry name" value="XYLOGLUCAN-SPECIFIC ENDO-BETA-1,4-GLUCANASE A"/>
    <property type="match status" value="1"/>
</dbReference>
<keyword evidence="5" id="KW-1185">Reference proteome</keyword>
<comment type="caution">
    <text evidence="4">The sequence shown here is derived from an EMBL/GenBank/DDBJ whole genome shotgun (WGS) entry which is preliminary data.</text>
</comment>
<keyword evidence="2" id="KW-0624">Polysaccharide degradation</keyword>
<comment type="similarity">
    <text evidence="1 2">Belongs to the glycosyl hydrolase 12 (cellulase H) family.</text>
</comment>
<feature type="chain" id="PRO_5046934105" description="Xyloglucan-specific endo-beta-1,4-glucanase A" evidence="3">
    <location>
        <begin position="22"/>
        <end position="271"/>
    </location>
</feature>
<keyword evidence="2" id="KW-0119">Carbohydrate metabolism</keyword>
<evidence type="ECO:0000256" key="1">
    <source>
        <dbReference type="ARBA" id="ARBA00005519"/>
    </source>
</evidence>
<dbReference type="PANTHER" id="PTHR34002">
    <property type="entry name" value="BLR1656 PROTEIN"/>
    <property type="match status" value="1"/>
</dbReference>
<dbReference type="InterPro" id="IPR013320">
    <property type="entry name" value="ConA-like_dom_sf"/>
</dbReference>
<gene>
    <name evidence="4" type="ORF">Daus18300_012080</name>
</gene>
<dbReference type="InterPro" id="IPR013319">
    <property type="entry name" value="GH11/12"/>
</dbReference>
<evidence type="ECO:0000313" key="4">
    <source>
        <dbReference type="EMBL" id="KAL1852749.1"/>
    </source>
</evidence>
<dbReference type="EMBL" id="JAWRVE010000157">
    <property type="protein sequence ID" value="KAL1852749.1"/>
    <property type="molecule type" value="Genomic_DNA"/>
</dbReference>
<sequence>MAFRSLTALFVAATIVTGAASAAVAVERASSAAATQFCGAPNDYEVLSGTPWIVYSMNYNYKDISGSCCTGYYDFTGTGNDQTIHWSSIWDIDEAVSTNVVKGYSFIGLTQNLETQLSAISSIPSTYEWTISNTTAYKGNFVYDFMTSDTKGDSTSSNAQELMLWLAWENNQVPIGWADGAVATISLFGKEGWKLYQGKNTDTGITVSSLLAPEDDQYKGSFTGDIKDWLVALSEQGVFSTSTYVNVGNAGVEPYWGTVTFDNHLSLRINL</sequence>
<evidence type="ECO:0000256" key="3">
    <source>
        <dbReference type="SAM" id="SignalP"/>
    </source>
</evidence>
<protein>
    <recommendedName>
        <fullName evidence="6">Xyloglucan-specific endo-beta-1,4-glucanase A</fullName>
    </recommendedName>
</protein>
<dbReference type="Pfam" id="PF01670">
    <property type="entry name" value="Glyco_hydro_12"/>
    <property type="match status" value="1"/>
</dbReference>
<keyword evidence="2" id="KW-0378">Hydrolase</keyword>
<keyword evidence="2" id="KW-0326">Glycosidase</keyword>
<evidence type="ECO:0008006" key="6">
    <source>
        <dbReference type="Google" id="ProtNLM"/>
    </source>
</evidence>
<organism evidence="4 5">
    <name type="scientific">Diaporthe australafricana</name>
    <dbReference type="NCBI Taxonomy" id="127596"/>
    <lineage>
        <taxon>Eukaryota</taxon>
        <taxon>Fungi</taxon>
        <taxon>Dikarya</taxon>
        <taxon>Ascomycota</taxon>
        <taxon>Pezizomycotina</taxon>
        <taxon>Sordariomycetes</taxon>
        <taxon>Sordariomycetidae</taxon>
        <taxon>Diaporthales</taxon>
        <taxon>Diaporthaceae</taxon>
        <taxon>Diaporthe</taxon>
    </lineage>
</organism>
<dbReference type="Proteomes" id="UP001583177">
    <property type="component" value="Unassembled WGS sequence"/>
</dbReference>
<proteinExistence type="inferred from homology"/>
<evidence type="ECO:0000256" key="2">
    <source>
        <dbReference type="RuleBase" id="RU361163"/>
    </source>
</evidence>
<dbReference type="InterPro" id="IPR002594">
    <property type="entry name" value="GH12"/>
</dbReference>
<evidence type="ECO:0000313" key="5">
    <source>
        <dbReference type="Proteomes" id="UP001583177"/>
    </source>
</evidence>
<keyword evidence="3" id="KW-0732">Signal</keyword>
<reference evidence="4 5" key="1">
    <citation type="journal article" date="2024" name="IMA Fungus">
        <title>IMA Genome - F19 : A genome assembly and annotation guide to empower mycologists, including annotated draft genome sequences of Ceratocystis pirilliformis, Diaporthe australafricana, Fusarium ophioides, Paecilomyces lecythidis, and Sporothrix stenoceras.</title>
        <authorList>
            <person name="Aylward J."/>
            <person name="Wilson A.M."/>
            <person name="Visagie C.M."/>
            <person name="Spraker J."/>
            <person name="Barnes I."/>
            <person name="Buitendag C."/>
            <person name="Ceriani C."/>
            <person name="Del Mar Angel L."/>
            <person name="du Plessis D."/>
            <person name="Fuchs T."/>
            <person name="Gasser K."/>
            <person name="Kramer D."/>
            <person name="Li W."/>
            <person name="Munsamy K."/>
            <person name="Piso A."/>
            <person name="Price J.L."/>
            <person name="Sonnekus B."/>
            <person name="Thomas C."/>
            <person name="van der Nest A."/>
            <person name="van Dijk A."/>
            <person name="van Heerden A."/>
            <person name="van Vuuren N."/>
            <person name="Yilmaz N."/>
            <person name="Duong T.A."/>
            <person name="van der Merwe N.A."/>
            <person name="Wingfield M.J."/>
            <person name="Wingfield B.D."/>
        </authorList>
    </citation>
    <scope>NUCLEOTIDE SEQUENCE [LARGE SCALE GENOMIC DNA]</scope>
    <source>
        <strain evidence="4 5">CMW 18300</strain>
    </source>
</reference>
<dbReference type="Gene3D" id="2.60.120.180">
    <property type="match status" value="1"/>
</dbReference>
<accession>A0ABR3W416</accession>
<dbReference type="SUPFAM" id="SSF49899">
    <property type="entry name" value="Concanavalin A-like lectins/glucanases"/>
    <property type="match status" value="1"/>
</dbReference>